<dbReference type="Pfam" id="PF02917">
    <property type="entry name" value="Pertussis_S1"/>
    <property type="match status" value="1"/>
</dbReference>
<dbReference type="RefSeq" id="WP_168445764.1">
    <property type="nucleotide sequence ID" value="NZ_CP034710.1"/>
</dbReference>
<proteinExistence type="predicted"/>
<dbReference type="PRINTS" id="PR01395">
    <property type="entry name" value="BORPETOXINA"/>
</dbReference>
<evidence type="ECO:0008006" key="3">
    <source>
        <dbReference type="Google" id="ProtNLM"/>
    </source>
</evidence>
<reference evidence="1" key="1">
    <citation type="submission" date="2018-12" db="EMBL/GenBank/DDBJ databases">
        <title>Complete genome sequences of twenty non-typhoidal Salmonella isolates from Rwanda.</title>
        <authorList>
            <person name="Byukusenge M."/>
            <person name="Li L."/>
            <person name="Subhashinie K."/>
            <person name="Nzayirambaho M."/>
            <person name="Kuchipudi S.V."/>
            <person name="Jayarao B.M."/>
        </authorList>
    </citation>
    <scope>NUCLEOTIDE SEQUENCE</scope>
    <source>
        <strain evidence="1">RSE21</strain>
        <strain evidence="2">RSE40</strain>
        <plasmid evidence="1">pRSE21</plasmid>
        <plasmid evidence="2">pRSE40</plasmid>
    </source>
</reference>
<dbReference type="PROSITE" id="PS51257">
    <property type="entry name" value="PROKAR_LIPOPROTEIN"/>
    <property type="match status" value="1"/>
</dbReference>
<keyword evidence="1" id="KW-0614">Plasmid</keyword>
<evidence type="ECO:0000313" key="1">
    <source>
        <dbReference type="EMBL" id="AZT39690.1"/>
    </source>
</evidence>
<dbReference type="EMBL" id="CP034710">
    <property type="protein sequence ID" value="AZT39690.1"/>
    <property type="molecule type" value="Genomic_DNA"/>
</dbReference>
<evidence type="ECO:0000313" key="2">
    <source>
        <dbReference type="EMBL" id="AZT44410.1"/>
    </source>
</evidence>
<dbReference type="EMBL" id="CP034699">
    <property type="protein sequence ID" value="AZT44410.1"/>
    <property type="molecule type" value="Genomic_DNA"/>
</dbReference>
<name>A0A3Q9MPM2_SALET</name>
<dbReference type="SUPFAM" id="SSF56399">
    <property type="entry name" value="ADP-ribosylation"/>
    <property type="match status" value="1"/>
</dbReference>
<dbReference type="AlphaFoldDB" id="A0A3Q9MPM2"/>
<protein>
    <recommendedName>
        <fullName evidence="3">Pertussis toxin-like subunit ArtA</fullName>
    </recommendedName>
</protein>
<dbReference type="GO" id="GO:0005576">
    <property type="term" value="C:extracellular region"/>
    <property type="evidence" value="ECO:0007669"/>
    <property type="project" value="InterPro"/>
</dbReference>
<dbReference type="Gene3D" id="3.90.210.10">
    <property type="entry name" value="Heat-Labile Enterotoxin, subunit A"/>
    <property type="match status" value="1"/>
</dbReference>
<geneLocation type="plasmid" evidence="2">
    <name>pRSE40</name>
</geneLocation>
<organism evidence="1">
    <name type="scientific">Salmonella enterica subsp. enterica serovar Karamoja</name>
    <dbReference type="NCBI Taxonomy" id="2500153"/>
    <lineage>
        <taxon>Bacteria</taxon>
        <taxon>Pseudomonadati</taxon>
        <taxon>Pseudomonadota</taxon>
        <taxon>Gammaproteobacteria</taxon>
        <taxon>Enterobacterales</taxon>
        <taxon>Enterobacteriaceae</taxon>
        <taxon>Salmonella</taxon>
    </lineage>
</organism>
<gene>
    <name evidence="2" type="ORF">EL007_24450</name>
    <name evidence="1" type="ORF">ELZ88_24495</name>
</gene>
<accession>A0A3Q9MPM2</accession>
<geneLocation type="plasmid" evidence="1">
    <name>pRSE21</name>
</geneLocation>
<dbReference type="InterPro" id="IPR003898">
    <property type="entry name" value="Borpert_toxA"/>
</dbReference>
<sequence>MEQAIMKKLILLILMHVTLSCIAAQPKIVYRLDSRGPDEIFANGFRSWGNNLNVFSHITGDSCVNADPEQRNSGFISTAANQQWATGMAMQRVLQFRRQHYYLYRIRADSTFYNAESSLTRYASDNPNVVVSDINFIPSRQSNEYLTPGAIQTTNIMEVTDFYADEFGNIDTTHYQNSNYVSSSTSASSSPYTGSSDSVPRRFTWVRHLPFIGACMSSHDELGQKKNLSSEQDAEAAFTLESFLTSTAEIIDLY</sequence>
<dbReference type="GO" id="GO:0003950">
    <property type="term" value="F:NAD+ poly-ADP-ribosyltransferase activity"/>
    <property type="evidence" value="ECO:0007669"/>
    <property type="project" value="InterPro"/>
</dbReference>